<dbReference type="InterPro" id="IPR014320">
    <property type="entry name" value="Phageshock_PspC"/>
</dbReference>
<evidence type="ECO:0000313" key="9">
    <source>
        <dbReference type="Proteomes" id="UP000613743"/>
    </source>
</evidence>
<dbReference type="InterPro" id="IPR007168">
    <property type="entry name" value="Phageshock_PspC_N"/>
</dbReference>
<evidence type="ECO:0000256" key="1">
    <source>
        <dbReference type="ARBA" id="ARBA00004162"/>
    </source>
</evidence>
<dbReference type="NCBIfam" id="TIGR02978">
    <property type="entry name" value="phageshock_pspC"/>
    <property type="match status" value="1"/>
</dbReference>
<dbReference type="PANTHER" id="PTHR33885:SF3">
    <property type="entry name" value="PHAGE SHOCK PROTEIN C"/>
    <property type="match status" value="1"/>
</dbReference>
<comment type="subcellular location">
    <subcellularLocation>
        <location evidence="1">Cell membrane</location>
        <topology evidence="1">Single-pass membrane protein</topology>
    </subcellularLocation>
</comment>
<feature type="transmembrane region" description="Helical" evidence="6">
    <location>
        <begin position="38"/>
        <end position="63"/>
    </location>
</feature>
<dbReference type="InterPro" id="IPR052027">
    <property type="entry name" value="PspC"/>
</dbReference>
<dbReference type="PANTHER" id="PTHR33885">
    <property type="entry name" value="PHAGE SHOCK PROTEIN C"/>
    <property type="match status" value="1"/>
</dbReference>
<reference evidence="8" key="1">
    <citation type="journal article" date="2014" name="Int. J. Syst. Evol. Microbiol.">
        <title>Complete genome sequence of Corynebacterium casei LMG S-19264T (=DSM 44701T), isolated from a smear-ripened cheese.</title>
        <authorList>
            <consortium name="US DOE Joint Genome Institute (JGI-PGF)"/>
            <person name="Walter F."/>
            <person name="Albersmeier A."/>
            <person name="Kalinowski J."/>
            <person name="Ruckert C."/>
        </authorList>
    </citation>
    <scope>NUCLEOTIDE SEQUENCE</scope>
    <source>
        <strain evidence="8">JCM 30804</strain>
    </source>
</reference>
<accession>A0A917JL38</accession>
<keyword evidence="5 6" id="KW-0472">Membrane</keyword>
<keyword evidence="3 6" id="KW-0812">Transmembrane</keyword>
<dbReference type="Proteomes" id="UP000613743">
    <property type="component" value="Unassembled WGS sequence"/>
</dbReference>
<dbReference type="RefSeq" id="WP_188918678.1">
    <property type="nucleotide sequence ID" value="NZ_BMPZ01000002.1"/>
</dbReference>
<gene>
    <name evidence="8" type="primary">pspC</name>
    <name evidence="8" type="ORF">GCM10009332_10980</name>
</gene>
<protein>
    <submittedName>
        <fullName evidence="8">Phage-shock protein</fullName>
    </submittedName>
</protein>
<organism evidence="8 9">
    <name type="scientific">Shewanella gelidii</name>
    <dbReference type="NCBI Taxonomy" id="1642821"/>
    <lineage>
        <taxon>Bacteria</taxon>
        <taxon>Pseudomonadati</taxon>
        <taxon>Pseudomonadota</taxon>
        <taxon>Gammaproteobacteria</taxon>
        <taxon>Alteromonadales</taxon>
        <taxon>Shewanellaceae</taxon>
        <taxon>Shewanella</taxon>
    </lineage>
</organism>
<dbReference type="EMBL" id="BMPZ01000002">
    <property type="protein sequence ID" value="GGI75310.1"/>
    <property type="molecule type" value="Genomic_DNA"/>
</dbReference>
<feature type="domain" description="Phage shock protein PspC N-terminal" evidence="7">
    <location>
        <begin position="7"/>
        <end position="64"/>
    </location>
</feature>
<dbReference type="Pfam" id="PF04024">
    <property type="entry name" value="PspC"/>
    <property type="match status" value="1"/>
</dbReference>
<evidence type="ECO:0000256" key="6">
    <source>
        <dbReference type="SAM" id="Phobius"/>
    </source>
</evidence>
<evidence type="ECO:0000259" key="7">
    <source>
        <dbReference type="Pfam" id="PF04024"/>
    </source>
</evidence>
<proteinExistence type="predicted"/>
<keyword evidence="2" id="KW-1003">Cell membrane</keyword>
<evidence type="ECO:0000256" key="5">
    <source>
        <dbReference type="ARBA" id="ARBA00023136"/>
    </source>
</evidence>
<evidence type="ECO:0000313" key="8">
    <source>
        <dbReference type="EMBL" id="GGI75310.1"/>
    </source>
</evidence>
<evidence type="ECO:0000256" key="3">
    <source>
        <dbReference type="ARBA" id="ARBA00022692"/>
    </source>
</evidence>
<reference evidence="8" key="2">
    <citation type="submission" date="2020-09" db="EMBL/GenBank/DDBJ databases">
        <authorList>
            <person name="Sun Q."/>
            <person name="Ohkuma M."/>
        </authorList>
    </citation>
    <scope>NUCLEOTIDE SEQUENCE</scope>
    <source>
        <strain evidence="8">JCM 30804</strain>
    </source>
</reference>
<comment type="caution">
    <text evidence="8">The sequence shown here is derived from an EMBL/GenBank/DDBJ whole genome shotgun (WGS) entry which is preliminary data.</text>
</comment>
<name>A0A917JL38_9GAMM</name>
<keyword evidence="4 6" id="KW-1133">Transmembrane helix</keyword>
<evidence type="ECO:0000256" key="2">
    <source>
        <dbReference type="ARBA" id="ARBA00022475"/>
    </source>
</evidence>
<sequence length="131" mass="14946">MSGPENKTLYRIPQTGKIAGVCSGIAEYFNFEPWLVRVATVSIFLLGGSGIIVIAYILLWMILDIKPATVQGQYEHKDIEVKKKFWQAGEPAQQALRDVNGQFRSLELRLQKLEQYVTSDQFDLKREIDNL</sequence>
<evidence type="ECO:0000256" key="4">
    <source>
        <dbReference type="ARBA" id="ARBA00022989"/>
    </source>
</evidence>
<dbReference type="GO" id="GO:0005886">
    <property type="term" value="C:plasma membrane"/>
    <property type="evidence" value="ECO:0007669"/>
    <property type="project" value="UniProtKB-SubCell"/>
</dbReference>
<keyword evidence="9" id="KW-1185">Reference proteome</keyword>
<dbReference type="AlphaFoldDB" id="A0A917JL38"/>